<dbReference type="GO" id="GO:0046872">
    <property type="term" value="F:metal ion binding"/>
    <property type="evidence" value="ECO:0007669"/>
    <property type="project" value="InterPro"/>
</dbReference>
<name>A0A1G1V3S2_9BACT</name>
<dbReference type="SUPFAM" id="SSF51246">
    <property type="entry name" value="Rudiment single hybrid motif"/>
    <property type="match status" value="1"/>
</dbReference>
<dbReference type="InterPro" id="IPR020561">
    <property type="entry name" value="PRibGlycinamid_synth_ATP-grasp"/>
</dbReference>
<dbReference type="SMART" id="SM01209">
    <property type="entry name" value="GARS_A"/>
    <property type="match status" value="1"/>
</dbReference>
<dbReference type="InterPro" id="IPR037123">
    <property type="entry name" value="PRibGlycinamide_synth_C_sf"/>
</dbReference>
<dbReference type="GO" id="GO:0009113">
    <property type="term" value="P:purine nucleobase biosynthetic process"/>
    <property type="evidence" value="ECO:0007669"/>
    <property type="project" value="InterPro"/>
</dbReference>
<dbReference type="Pfam" id="PF02843">
    <property type="entry name" value="GARS_C"/>
    <property type="match status" value="1"/>
</dbReference>
<feature type="domain" description="ATP-grasp" evidence="11">
    <location>
        <begin position="103"/>
        <end position="305"/>
    </location>
</feature>
<evidence type="ECO:0000256" key="9">
    <source>
        <dbReference type="ARBA" id="ARBA00042864"/>
    </source>
</evidence>
<sequence length="429" mass="49214">MRKSRLNFLFVSLDASIGDLAWKIVQENHHARYFVQEDYGRDVCDGFIKKVDNWEDHIDWADIIVFDDIGYGKPANELRKKGKFVIGGSPYTDKLEDDREFGQAELEKVGVKILPSYNFKSFTRAINFVKENPARYVIKPSGKAQGDKELLFVGQEDDGRDVLQVLKHYKKTWSGQIKTFQIQKYAEGVEIAVGAFFNGKNFVYPINVNFEHKRLFNGNIGPSTGEMGTLMYWTEQNDVFDKTLGKMEEKLAESGYVGVIDVNCIANHKGVYPLEFTCRWGYPTISIMMEGVISRWGDFLYSLVHQEPVRLRVKHGFQVGVVIAVPPFPFWDIEAFKRYSEDAVILFKTPDKRGVHLGEVKLEDGDWKLAGKSGYALIVTGNGVTVEAARQQAYQRVKNIMIPNMFYRTDIGLRWYEDSDKLQTFGYLY</sequence>
<reference evidence="12 13" key="1">
    <citation type="journal article" date="2016" name="Nat. Commun.">
        <title>Thousands of microbial genomes shed light on interconnected biogeochemical processes in an aquifer system.</title>
        <authorList>
            <person name="Anantharaman K."/>
            <person name="Brown C.T."/>
            <person name="Hug L.A."/>
            <person name="Sharon I."/>
            <person name="Castelle C.J."/>
            <person name="Probst A.J."/>
            <person name="Thomas B.C."/>
            <person name="Singh A."/>
            <person name="Wilkins M.J."/>
            <person name="Karaoz U."/>
            <person name="Brodie E.L."/>
            <person name="Williams K.H."/>
            <person name="Hubbard S.S."/>
            <person name="Banfield J.F."/>
        </authorList>
    </citation>
    <scope>NUCLEOTIDE SEQUENCE [LARGE SCALE GENOMIC DNA]</scope>
</reference>
<dbReference type="AlphaFoldDB" id="A0A1G1V3S2"/>
<evidence type="ECO:0000256" key="3">
    <source>
        <dbReference type="ARBA" id="ARBA00022598"/>
    </source>
</evidence>
<evidence type="ECO:0000313" key="12">
    <source>
        <dbReference type="EMBL" id="OGY10024.1"/>
    </source>
</evidence>
<evidence type="ECO:0000256" key="7">
    <source>
        <dbReference type="ARBA" id="ARBA00038345"/>
    </source>
</evidence>
<dbReference type="Proteomes" id="UP000177967">
    <property type="component" value="Unassembled WGS sequence"/>
</dbReference>
<evidence type="ECO:0000256" key="2">
    <source>
        <dbReference type="ARBA" id="ARBA00013255"/>
    </source>
</evidence>
<dbReference type="STRING" id="1797513.A2782_00650"/>
<dbReference type="InterPro" id="IPR011054">
    <property type="entry name" value="Rudment_hybrid_motif"/>
</dbReference>
<dbReference type="PROSITE" id="PS50975">
    <property type="entry name" value="ATP_GRASP"/>
    <property type="match status" value="1"/>
</dbReference>
<keyword evidence="6 10" id="KW-0067">ATP-binding</keyword>
<dbReference type="UniPathway" id="UPA00074">
    <property type="reaction ID" value="UER00125"/>
</dbReference>
<dbReference type="SMART" id="SM01210">
    <property type="entry name" value="GARS_C"/>
    <property type="match status" value="1"/>
</dbReference>
<gene>
    <name evidence="12" type="ORF">A2782_00650</name>
</gene>
<proteinExistence type="inferred from homology"/>
<evidence type="ECO:0000256" key="10">
    <source>
        <dbReference type="PROSITE-ProRule" id="PRU00409"/>
    </source>
</evidence>
<evidence type="ECO:0000256" key="6">
    <source>
        <dbReference type="ARBA" id="ARBA00022840"/>
    </source>
</evidence>
<evidence type="ECO:0000256" key="8">
    <source>
        <dbReference type="ARBA" id="ARBA00042242"/>
    </source>
</evidence>
<comment type="pathway">
    <text evidence="1">Purine metabolism; IMP biosynthesis via de novo pathway; N(1)-(5-phospho-D-ribosyl)glycinamide from 5-phospho-alpha-D-ribose 1-diphosphate: step 2/2.</text>
</comment>
<dbReference type="Pfam" id="PF01071">
    <property type="entry name" value="GARS_A"/>
    <property type="match status" value="1"/>
</dbReference>
<keyword evidence="3 12" id="KW-0436">Ligase</keyword>
<dbReference type="Gene3D" id="3.30.470.20">
    <property type="entry name" value="ATP-grasp fold, B domain"/>
    <property type="match status" value="1"/>
</dbReference>
<dbReference type="EMBL" id="MHBW01000002">
    <property type="protein sequence ID" value="OGY10024.1"/>
    <property type="molecule type" value="Genomic_DNA"/>
</dbReference>
<evidence type="ECO:0000259" key="11">
    <source>
        <dbReference type="PROSITE" id="PS50975"/>
    </source>
</evidence>
<organism evidence="12 13">
    <name type="scientific">Candidatus Blackburnbacteria bacterium RIFCSPHIGHO2_01_FULL_43_15b</name>
    <dbReference type="NCBI Taxonomy" id="1797513"/>
    <lineage>
        <taxon>Bacteria</taxon>
        <taxon>Candidatus Blackburniibacteriota</taxon>
    </lineage>
</organism>
<dbReference type="EC" id="6.3.4.13" evidence="2"/>
<comment type="similarity">
    <text evidence="7">Belongs to the GARS family.</text>
</comment>
<comment type="caution">
    <text evidence="12">The sequence shown here is derived from an EMBL/GenBank/DDBJ whole genome shotgun (WGS) entry which is preliminary data.</text>
</comment>
<dbReference type="PANTHER" id="PTHR43472">
    <property type="entry name" value="PHOSPHORIBOSYLAMINE--GLYCINE LIGASE"/>
    <property type="match status" value="1"/>
</dbReference>
<dbReference type="Gene3D" id="3.90.600.10">
    <property type="entry name" value="Phosphoribosylglycinamide synthetase, C-terminal domain"/>
    <property type="match status" value="1"/>
</dbReference>
<evidence type="ECO:0000256" key="1">
    <source>
        <dbReference type="ARBA" id="ARBA00005174"/>
    </source>
</evidence>
<keyword evidence="4 10" id="KW-0547">Nucleotide-binding</keyword>
<dbReference type="InterPro" id="IPR020560">
    <property type="entry name" value="PRibGlycinamide_synth_C-dom"/>
</dbReference>
<evidence type="ECO:0000256" key="4">
    <source>
        <dbReference type="ARBA" id="ARBA00022741"/>
    </source>
</evidence>
<dbReference type="SUPFAM" id="SSF56059">
    <property type="entry name" value="Glutathione synthetase ATP-binding domain-like"/>
    <property type="match status" value="1"/>
</dbReference>
<evidence type="ECO:0000256" key="5">
    <source>
        <dbReference type="ARBA" id="ARBA00022755"/>
    </source>
</evidence>
<evidence type="ECO:0000313" key="13">
    <source>
        <dbReference type="Proteomes" id="UP000177967"/>
    </source>
</evidence>
<dbReference type="InterPro" id="IPR011761">
    <property type="entry name" value="ATP-grasp"/>
</dbReference>
<keyword evidence="5" id="KW-0658">Purine biosynthesis</keyword>
<accession>A0A1G1V3S2</accession>
<dbReference type="GO" id="GO:0004637">
    <property type="term" value="F:phosphoribosylamine-glycine ligase activity"/>
    <property type="evidence" value="ECO:0007669"/>
    <property type="project" value="UniProtKB-EC"/>
</dbReference>
<dbReference type="GO" id="GO:0005524">
    <property type="term" value="F:ATP binding"/>
    <property type="evidence" value="ECO:0007669"/>
    <property type="project" value="UniProtKB-UniRule"/>
</dbReference>
<dbReference type="PANTHER" id="PTHR43472:SF1">
    <property type="entry name" value="PHOSPHORIBOSYLAMINE--GLYCINE LIGASE, CHLOROPLASTIC"/>
    <property type="match status" value="1"/>
</dbReference>
<dbReference type="GO" id="GO:0006189">
    <property type="term" value="P:'de novo' IMP biosynthetic process"/>
    <property type="evidence" value="ECO:0007669"/>
    <property type="project" value="UniProtKB-UniPathway"/>
</dbReference>
<dbReference type="InterPro" id="IPR000115">
    <property type="entry name" value="PRibGlycinamide_synth"/>
</dbReference>
<protein>
    <recommendedName>
        <fullName evidence="2">phosphoribosylamine--glycine ligase</fullName>
        <ecNumber evidence="2">6.3.4.13</ecNumber>
    </recommendedName>
    <alternativeName>
        <fullName evidence="8">Glycinamide ribonucleotide synthetase</fullName>
    </alternativeName>
    <alternativeName>
        <fullName evidence="9">Phosphoribosylglycinamide synthetase</fullName>
    </alternativeName>
</protein>